<dbReference type="Gene3D" id="3.40.50.1000">
    <property type="entry name" value="HAD superfamily/HAD-like"/>
    <property type="match status" value="1"/>
</dbReference>
<gene>
    <name evidence="2" type="ORF">CPRI1469_LOCUS9437</name>
</gene>
<proteinExistence type="predicted"/>
<dbReference type="SUPFAM" id="SSF56784">
    <property type="entry name" value="HAD-like"/>
    <property type="match status" value="1"/>
</dbReference>
<dbReference type="NCBIfam" id="TIGR01685">
    <property type="entry name" value="MDP-1"/>
    <property type="match status" value="1"/>
</dbReference>
<accession>A0A7S2X1Y7</accession>
<dbReference type="InterPro" id="IPR023214">
    <property type="entry name" value="HAD_sf"/>
</dbReference>
<protein>
    <recommendedName>
        <fullName evidence="3">Magnesium-dependent phosphatase</fullName>
    </recommendedName>
</protein>
<organism evidence="2">
    <name type="scientific">Chloropicon primus</name>
    <dbReference type="NCBI Taxonomy" id="1764295"/>
    <lineage>
        <taxon>Eukaryota</taxon>
        <taxon>Viridiplantae</taxon>
        <taxon>Chlorophyta</taxon>
        <taxon>Chloropicophyceae</taxon>
        <taxon>Chloropicales</taxon>
        <taxon>Chloropicaceae</taxon>
        <taxon>Chloropicon</taxon>
    </lineage>
</organism>
<evidence type="ECO:0000256" key="1">
    <source>
        <dbReference type="SAM" id="MobiDB-lite"/>
    </source>
</evidence>
<sequence length="215" mass="23853">MQEAARRTRKAAAGTGRATITSSRRATKAEAGRTRGAMSKSGPRLPRLIAFDLDDTLWFPEMYLLIGGAPFRKDKQGRLISSGGEEVELYPAARACLKELATSPKYKDIKVVFASRCHETDWAYTCMDLLDVCDGVSVSQCLNEGGVFQGGSKQGHFAELKRRTGIEYEEMVFFDNERWNITEVKKLGVTCVHTPNGMQAGQFEKGLALYAEKWA</sequence>
<dbReference type="SFLD" id="SFLDG01131">
    <property type="entry name" value="C1.5.2:_MDP_Like"/>
    <property type="match status" value="1"/>
</dbReference>
<evidence type="ECO:0008006" key="3">
    <source>
        <dbReference type="Google" id="ProtNLM"/>
    </source>
</evidence>
<dbReference type="GO" id="GO:0003993">
    <property type="term" value="F:acid phosphatase activity"/>
    <property type="evidence" value="ECO:0007669"/>
    <property type="project" value="TreeGrafter"/>
</dbReference>
<feature type="region of interest" description="Disordered" evidence="1">
    <location>
        <begin position="1"/>
        <end position="41"/>
    </location>
</feature>
<dbReference type="InterPro" id="IPR010033">
    <property type="entry name" value="HAD_SF_ppase_IIIC"/>
</dbReference>
<dbReference type="PANTHER" id="PTHR17901:SF14">
    <property type="entry name" value="MAGNESIUM-DEPENDENT PHOSPHATASE 1"/>
    <property type="match status" value="1"/>
</dbReference>
<evidence type="ECO:0000313" key="2">
    <source>
        <dbReference type="EMBL" id="CAD9720564.1"/>
    </source>
</evidence>
<dbReference type="AlphaFoldDB" id="A0A7S2X1Y7"/>
<dbReference type="InterPro" id="IPR010036">
    <property type="entry name" value="MDP_1_eu_arc"/>
</dbReference>
<dbReference type="NCBIfam" id="TIGR01681">
    <property type="entry name" value="HAD-SF-IIIC"/>
    <property type="match status" value="1"/>
</dbReference>
<reference evidence="2" key="1">
    <citation type="submission" date="2021-01" db="EMBL/GenBank/DDBJ databases">
        <authorList>
            <person name="Corre E."/>
            <person name="Pelletier E."/>
            <person name="Niang G."/>
            <person name="Scheremetjew M."/>
            <person name="Finn R."/>
            <person name="Kale V."/>
            <person name="Holt S."/>
            <person name="Cochrane G."/>
            <person name="Meng A."/>
            <person name="Brown T."/>
            <person name="Cohen L."/>
        </authorList>
    </citation>
    <scope>NUCLEOTIDE SEQUENCE</scope>
    <source>
        <strain evidence="2">CCMP1205</strain>
    </source>
</reference>
<dbReference type="SFLD" id="SFLDG01129">
    <property type="entry name" value="C1.5:_HAD__Beta-PGM__Phosphata"/>
    <property type="match status" value="1"/>
</dbReference>
<dbReference type="InterPro" id="IPR036412">
    <property type="entry name" value="HAD-like_sf"/>
</dbReference>
<feature type="compositionally biased region" description="Low complexity" evidence="1">
    <location>
        <begin position="11"/>
        <end position="21"/>
    </location>
</feature>
<name>A0A7S2X1Y7_9CHLO</name>
<dbReference type="PANTHER" id="PTHR17901">
    <property type="entry name" value="MAGNESIUM-DEPENDENT PHOSPHATASE 1 MDP1"/>
    <property type="match status" value="1"/>
</dbReference>
<dbReference type="Pfam" id="PF12689">
    <property type="entry name" value="Acid_PPase"/>
    <property type="match status" value="1"/>
</dbReference>
<dbReference type="EMBL" id="HBHL01014369">
    <property type="protein sequence ID" value="CAD9720564.1"/>
    <property type="molecule type" value="Transcribed_RNA"/>
</dbReference>
<dbReference type="SFLD" id="SFLDS00003">
    <property type="entry name" value="Haloacid_Dehalogenase"/>
    <property type="match status" value="1"/>
</dbReference>